<keyword evidence="2" id="KW-1185">Reference proteome</keyword>
<dbReference type="AlphaFoldDB" id="A0A1W2TQX2"/>
<dbReference type="Proteomes" id="UP000054516">
    <property type="component" value="Unassembled WGS sequence"/>
</dbReference>
<accession>A0A1W2TQX2</accession>
<sequence>MWCIADSICCDRDSDNAMAQHPSISPWQENGGVAMIEAGVHSGVQASRRDRQSSLRPPIWIIAVSLIGSLLVAPVPSGDQWLREYGATKTRRKPHRDRNSITYNYRHHAVTVVLIDLSPSSFYSADASAAG</sequence>
<proteinExistence type="predicted"/>
<protein>
    <submittedName>
        <fullName evidence="1">Uncharacterized protein</fullName>
    </submittedName>
</protein>
<evidence type="ECO:0000313" key="1">
    <source>
        <dbReference type="EMBL" id="GAP90856.1"/>
    </source>
</evidence>
<reference evidence="1" key="1">
    <citation type="submission" date="2016-03" db="EMBL/GenBank/DDBJ databases">
        <title>Draft genome sequence of Rosellinia necatrix.</title>
        <authorList>
            <person name="Kanematsu S."/>
        </authorList>
    </citation>
    <scope>NUCLEOTIDE SEQUENCE [LARGE SCALE GENOMIC DNA]</scope>
    <source>
        <strain evidence="1">W97</strain>
    </source>
</reference>
<name>A0A1W2TQX2_ROSNE</name>
<dbReference type="EMBL" id="DF977500">
    <property type="protein sequence ID" value="GAP90856.1"/>
    <property type="molecule type" value="Genomic_DNA"/>
</dbReference>
<evidence type="ECO:0000313" key="2">
    <source>
        <dbReference type="Proteomes" id="UP000054516"/>
    </source>
</evidence>
<gene>
    <name evidence="1" type="ORF">SAMD00023353_5500370</name>
</gene>
<organism evidence="1">
    <name type="scientific">Rosellinia necatrix</name>
    <name type="common">White root-rot fungus</name>
    <dbReference type="NCBI Taxonomy" id="77044"/>
    <lineage>
        <taxon>Eukaryota</taxon>
        <taxon>Fungi</taxon>
        <taxon>Dikarya</taxon>
        <taxon>Ascomycota</taxon>
        <taxon>Pezizomycotina</taxon>
        <taxon>Sordariomycetes</taxon>
        <taxon>Xylariomycetidae</taxon>
        <taxon>Xylariales</taxon>
        <taxon>Xylariaceae</taxon>
        <taxon>Rosellinia</taxon>
    </lineage>
</organism>